<sequence>MVLNELLGIKVPAGLPPELAALTEPLAVGVHAVAKSRIASGDAAIVLGLGPVGLACIAELRMRGIGPIVGADFSPKRRQLAEALGADVVVDPRDTPAIDAWRRIDGQRPLVIFEAVGVPGMIEQAMRMAPKDARILVVGACMQEDRIHPMLGIGRELSIQFVLGYQPDEFARALRAIAEGEVDLSPWLTGTVDIDGVPQAFHDLGNPEAHAKILVRPGT</sequence>
<dbReference type="PANTHER" id="PTHR43189">
    <property type="entry name" value="ZINC-TYPE ALCOHOL DEHYDROGENASE-LIKE PROTEIN C1198.01-RELATED"/>
    <property type="match status" value="1"/>
</dbReference>
<evidence type="ECO:0000313" key="3">
    <source>
        <dbReference type="EMBL" id="CAB4595942.1"/>
    </source>
</evidence>
<accession>A0A6J6G3P9</accession>
<dbReference type="Pfam" id="PF00107">
    <property type="entry name" value="ADH_zinc_N"/>
    <property type="match status" value="1"/>
</dbReference>
<reference evidence="3" key="1">
    <citation type="submission" date="2020-05" db="EMBL/GenBank/DDBJ databases">
        <authorList>
            <person name="Chiriac C."/>
            <person name="Salcher M."/>
            <person name="Ghai R."/>
            <person name="Kavagutti S V."/>
        </authorList>
    </citation>
    <scope>NUCLEOTIDE SEQUENCE</scope>
</reference>
<dbReference type="GO" id="GO:0016491">
    <property type="term" value="F:oxidoreductase activity"/>
    <property type="evidence" value="ECO:0007669"/>
    <property type="project" value="UniProtKB-KW"/>
</dbReference>
<dbReference type="InterPro" id="IPR036291">
    <property type="entry name" value="NAD(P)-bd_dom_sf"/>
</dbReference>
<dbReference type="InterPro" id="IPR013149">
    <property type="entry name" value="ADH-like_C"/>
</dbReference>
<evidence type="ECO:0000256" key="1">
    <source>
        <dbReference type="ARBA" id="ARBA00023002"/>
    </source>
</evidence>
<organism evidence="3">
    <name type="scientific">freshwater metagenome</name>
    <dbReference type="NCBI Taxonomy" id="449393"/>
    <lineage>
        <taxon>unclassified sequences</taxon>
        <taxon>metagenomes</taxon>
        <taxon>ecological metagenomes</taxon>
    </lineage>
</organism>
<keyword evidence="1" id="KW-0560">Oxidoreductase</keyword>
<dbReference type="Gene3D" id="3.90.180.10">
    <property type="entry name" value="Medium-chain alcohol dehydrogenases, catalytic domain"/>
    <property type="match status" value="1"/>
</dbReference>
<dbReference type="SUPFAM" id="SSF51735">
    <property type="entry name" value="NAD(P)-binding Rossmann-fold domains"/>
    <property type="match status" value="1"/>
</dbReference>
<protein>
    <submittedName>
        <fullName evidence="3">Unannotated protein</fullName>
    </submittedName>
</protein>
<name>A0A6J6G3P9_9ZZZZ</name>
<feature type="domain" description="Alcohol dehydrogenase-like C-terminal" evidence="2">
    <location>
        <begin position="51"/>
        <end position="178"/>
    </location>
</feature>
<proteinExistence type="predicted"/>
<dbReference type="PANTHER" id="PTHR43189:SF1">
    <property type="entry name" value="ZINC-TYPE ALCOHOL DEHYDROGENASE-LIKE PROTEIN C1198.01"/>
    <property type="match status" value="1"/>
</dbReference>
<dbReference type="AlphaFoldDB" id="A0A6J6G3P9"/>
<evidence type="ECO:0000259" key="2">
    <source>
        <dbReference type="Pfam" id="PF00107"/>
    </source>
</evidence>
<dbReference type="EMBL" id="CAEZSR010000271">
    <property type="protein sequence ID" value="CAB4595942.1"/>
    <property type="molecule type" value="Genomic_DNA"/>
</dbReference>
<dbReference type="Gene3D" id="3.40.50.720">
    <property type="entry name" value="NAD(P)-binding Rossmann-like Domain"/>
    <property type="match status" value="1"/>
</dbReference>
<gene>
    <name evidence="3" type="ORF">UFOPK1493_04007</name>
</gene>